<dbReference type="GO" id="GO:0006352">
    <property type="term" value="P:DNA-templated transcription initiation"/>
    <property type="evidence" value="ECO:0007669"/>
    <property type="project" value="InterPro"/>
</dbReference>
<dbReference type="EMBL" id="JAQQPO010000028">
    <property type="protein sequence ID" value="MDC7960571.1"/>
    <property type="molecule type" value="Genomic_DNA"/>
</dbReference>
<dbReference type="KEGG" id="boa:Bovatus_04580"/>
<dbReference type="EMBL" id="VWLE01000074">
    <property type="protein sequence ID" value="KAA3952925.1"/>
    <property type="molecule type" value="Genomic_DNA"/>
</dbReference>
<dbReference type="EMBL" id="VWFO01000013">
    <property type="protein sequence ID" value="KAA4664036.1"/>
    <property type="molecule type" value="Genomic_DNA"/>
</dbReference>
<reference evidence="15" key="5">
    <citation type="submission" date="2019-07" db="EMBL/GenBank/DDBJ databases">
        <authorList>
            <person name="Ross B.D."/>
            <person name="Verster A.J."/>
            <person name="Radey M.C."/>
            <person name="Schmidtke D.T."/>
            <person name="Pope C.E."/>
            <person name="Hoffman L.R."/>
            <person name="Hajjar A."/>
            <person name="Peterson S.B."/>
            <person name="Borenstein E."/>
            <person name="Mougous J.D."/>
        </authorList>
    </citation>
    <scope>NUCLEOTIDE SEQUENCE</scope>
    <source>
        <strain evidence="15">3725 D1 iv</strain>
    </source>
</reference>
<dbReference type="Proteomes" id="UP001215078">
    <property type="component" value="Unassembled WGS sequence"/>
</dbReference>
<dbReference type="Proteomes" id="UP000460135">
    <property type="component" value="Unassembled WGS sequence"/>
</dbReference>
<evidence type="ECO:0000313" key="24">
    <source>
        <dbReference type="Proteomes" id="UP000478493"/>
    </source>
</evidence>
<dbReference type="Proteomes" id="UP000435985">
    <property type="component" value="Unassembled WGS sequence"/>
</dbReference>
<dbReference type="NCBIfam" id="TIGR02937">
    <property type="entry name" value="sigma70-ECF"/>
    <property type="match status" value="1"/>
</dbReference>
<comment type="similarity">
    <text evidence="1">Belongs to the sigma-70 factor family. ECF subfamily.</text>
</comment>
<dbReference type="Proteomes" id="UP000286031">
    <property type="component" value="Unassembled WGS sequence"/>
</dbReference>
<dbReference type="EMBL" id="QSBI01000019">
    <property type="protein sequence ID" value="RGX08686.1"/>
    <property type="molecule type" value="Genomic_DNA"/>
</dbReference>
<evidence type="ECO:0000313" key="9">
    <source>
        <dbReference type="EMBL" id="KAA3952925.1"/>
    </source>
</evidence>
<dbReference type="SUPFAM" id="SSF88659">
    <property type="entry name" value="Sigma3 and sigma4 domains of RNA polymerase sigma factors"/>
    <property type="match status" value="1"/>
</dbReference>
<keyword evidence="3" id="KW-0731">Sigma factor</keyword>
<dbReference type="NCBIfam" id="TIGR02985">
    <property type="entry name" value="Sig70_bacteroi1"/>
    <property type="match status" value="1"/>
</dbReference>
<evidence type="ECO:0000313" key="8">
    <source>
        <dbReference type="EMBL" id="KAA3928980.1"/>
    </source>
</evidence>
<dbReference type="GO" id="GO:0003677">
    <property type="term" value="F:DNA binding"/>
    <property type="evidence" value="ECO:0007669"/>
    <property type="project" value="InterPro"/>
</dbReference>
<feature type="domain" description="RNA polymerase sigma factor 70 region 4 type 2" evidence="6">
    <location>
        <begin position="117"/>
        <end position="167"/>
    </location>
</feature>
<dbReference type="EMBL" id="VWFC01000016">
    <property type="protein sequence ID" value="KAB1325492.1"/>
    <property type="molecule type" value="Genomic_DNA"/>
</dbReference>
<name>A0A139L6K5_BACOV</name>
<feature type="domain" description="RNA polymerase sigma-70 region 2" evidence="5">
    <location>
        <begin position="23"/>
        <end position="89"/>
    </location>
</feature>
<dbReference type="InterPro" id="IPR014284">
    <property type="entry name" value="RNA_pol_sigma-70_dom"/>
</dbReference>
<evidence type="ECO:0000313" key="18">
    <source>
        <dbReference type="Proteomes" id="UP000318823"/>
    </source>
</evidence>
<evidence type="ECO:0000256" key="1">
    <source>
        <dbReference type="ARBA" id="ARBA00010641"/>
    </source>
</evidence>
<dbReference type="STRING" id="28116.Bovatus_04580"/>
<organism evidence="10 24">
    <name type="scientific">Bacteroides ovatus</name>
    <dbReference type="NCBI Taxonomy" id="28116"/>
    <lineage>
        <taxon>Bacteria</taxon>
        <taxon>Pseudomonadati</taxon>
        <taxon>Bacteroidota</taxon>
        <taxon>Bacteroidia</taxon>
        <taxon>Bacteroidales</taxon>
        <taxon>Bacteroidaceae</taxon>
        <taxon>Bacteroides</taxon>
    </lineage>
</organism>
<dbReference type="InterPro" id="IPR007627">
    <property type="entry name" value="RNA_pol_sigma70_r2"/>
</dbReference>
<dbReference type="Proteomes" id="UP000375690">
    <property type="component" value="Unassembled WGS sequence"/>
</dbReference>
<evidence type="ECO:0000313" key="13">
    <source>
        <dbReference type="EMBL" id="MDC2406469.1"/>
    </source>
</evidence>
<dbReference type="SUPFAM" id="SSF88946">
    <property type="entry name" value="Sigma2 domain of RNA polymerase sigma factors"/>
    <property type="match status" value="1"/>
</dbReference>
<reference evidence="16 17" key="3">
    <citation type="submission" date="2018-08" db="EMBL/GenBank/DDBJ databases">
        <title>A genome reference for cultivated species of the human gut microbiota.</title>
        <authorList>
            <person name="Zou Y."/>
            <person name="Xue W."/>
            <person name="Luo G."/>
        </authorList>
    </citation>
    <scope>NUCLEOTIDE SEQUENCE [LARGE SCALE GENOMIC DNA]</scope>
    <source>
        <strain evidence="16 17">AF04-46</strain>
    </source>
</reference>
<sequence>MNIHIENIIADIKRGNKQAFKKLFDDYYPILCVFASHYIEDKEVCKDIAQDVLLAYWERKEDFDDILKVKSFLYTVTRNKCLNHLKHEQLDIPYFSGQEEFDSGFEAAIIEQETFHMVRKAVEELPTQMRNIILYSMKGLKNHEIADKLQISEGTVHTLKKFAYRKLRESLKGINYTLLLFLCK</sequence>
<reference evidence="15" key="2">
    <citation type="journal article" date="2018" name="Nature">
        <title>Human gut bacteria contain acquired interbacterial defence systems.</title>
        <authorList>
            <person name="Ross B.D."/>
            <person name="Verster A.J."/>
            <person name="Radey M.C."/>
            <person name="Schmidtke D.T."/>
            <person name="Pope C.E."/>
            <person name="Hoffman L.R."/>
            <person name="Hajjar A."/>
            <person name="Peterson S.B."/>
            <person name="Borenstein E."/>
            <person name="Mougous J."/>
        </authorList>
    </citation>
    <scope>NUCLEOTIDE SEQUENCE</scope>
    <source>
        <strain evidence="15">3725 D1 iv</strain>
    </source>
</reference>
<evidence type="ECO:0000313" key="15">
    <source>
        <dbReference type="EMBL" id="QDM11853.1"/>
    </source>
</evidence>
<dbReference type="PANTHER" id="PTHR43133">
    <property type="entry name" value="RNA POLYMERASE ECF-TYPE SIGMA FACTO"/>
    <property type="match status" value="1"/>
</dbReference>
<evidence type="ECO:0000313" key="14">
    <source>
        <dbReference type="EMBL" id="MDC7960571.1"/>
    </source>
</evidence>
<evidence type="ECO:0000256" key="3">
    <source>
        <dbReference type="ARBA" id="ARBA00023082"/>
    </source>
</evidence>
<evidence type="ECO:0000313" key="16">
    <source>
        <dbReference type="EMBL" id="RGX08686.1"/>
    </source>
</evidence>
<dbReference type="Proteomes" id="UP000478493">
    <property type="component" value="Unassembled WGS sequence"/>
</dbReference>
<dbReference type="Gene3D" id="1.10.1740.10">
    <property type="match status" value="1"/>
</dbReference>
<dbReference type="Proteomes" id="UP000318823">
    <property type="component" value="Chromosome"/>
</dbReference>
<evidence type="ECO:0000259" key="6">
    <source>
        <dbReference type="Pfam" id="PF08281"/>
    </source>
</evidence>
<keyword evidence="4" id="KW-0804">Transcription</keyword>
<dbReference type="EMBL" id="JAQNWR010000001">
    <property type="protein sequence ID" value="MDC2406469.1"/>
    <property type="molecule type" value="Genomic_DNA"/>
</dbReference>
<evidence type="ECO:0000313" key="7">
    <source>
        <dbReference type="EMBL" id="KAA3808565.1"/>
    </source>
</evidence>
<evidence type="ECO:0000313" key="20">
    <source>
        <dbReference type="Proteomes" id="UP000365824"/>
    </source>
</evidence>
<evidence type="ECO:0000313" key="19">
    <source>
        <dbReference type="Proteomes" id="UP000323717"/>
    </source>
</evidence>
<evidence type="ECO:0000313" key="11">
    <source>
        <dbReference type="EMBL" id="KAA4664036.1"/>
    </source>
</evidence>
<dbReference type="Pfam" id="PF04542">
    <property type="entry name" value="Sigma70_r2"/>
    <property type="match status" value="1"/>
</dbReference>
<dbReference type="InterPro" id="IPR014327">
    <property type="entry name" value="RNA_pol_sigma70_bacteroid"/>
</dbReference>
<dbReference type="Proteomes" id="UP001214017">
    <property type="component" value="Unassembled WGS sequence"/>
</dbReference>
<dbReference type="Proteomes" id="UP000323717">
    <property type="component" value="Unassembled WGS sequence"/>
</dbReference>
<reference evidence="19 20" key="4">
    <citation type="journal article" date="2019" name="Nat. Med.">
        <title>A library of human gut bacterial isolates paired with longitudinal multiomics data enables mechanistic microbiome research.</title>
        <authorList>
            <person name="Poyet M."/>
            <person name="Groussin M."/>
            <person name="Gibbons S.M."/>
            <person name="Avila-Pacheco J."/>
            <person name="Jiang X."/>
            <person name="Kearney S.M."/>
            <person name="Perrotta A.R."/>
            <person name="Berdy B."/>
            <person name="Zhao S."/>
            <person name="Lieberman T.D."/>
            <person name="Swanson P.K."/>
            <person name="Smith M."/>
            <person name="Roesemann S."/>
            <person name="Alexander J.E."/>
            <person name="Rich S.A."/>
            <person name="Livny J."/>
            <person name="Vlamakis H."/>
            <person name="Clish C."/>
            <person name="Bullock K."/>
            <person name="Deik A."/>
            <person name="Scott J."/>
            <person name="Pierce K.A."/>
            <person name="Xavier R.J."/>
            <person name="Alm E.J."/>
        </authorList>
    </citation>
    <scope>NUCLEOTIDE SEQUENCE [LARGE SCALE GENOMIC DNA]</scope>
    <source>
        <strain evidence="11 22">BIOML-A14</strain>
        <strain evidence="8 20">BIOML-A160</strain>
        <strain evidence="9 19">BIOML-A163</strain>
        <strain evidence="7 23">BIOML-A183</strain>
        <strain evidence="12 21">BIOML-A2</strain>
        <strain evidence="10 24">BIOML-A41</strain>
    </source>
</reference>
<dbReference type="RefSeq" id="WP_004301831.1">
    <property type="nucleotide sequence ID" value="NZ_BAABYJ010000001.1"/>
</dbReference>
<evidence type="ECO:0000256" key="4">
    <source>
        <dbReference type="ARBA" id="ARBA00023163"/>
    </source>
</evidence>
<reference evidence="13" key="6">
    <citation type="submission" date="2022-10" db="EMBL/GenBank/DDBJ databases">
        <title>Human gut microbiome strain richness.</title>
        <authorList>
            <person name="Chen-Liaw A."/>
        </authorList>
    </citation>
    <scope>NUCLEOTIDE SEQUENCE</scope>
    <source>
        <strain evidence="13">F7_m1001271B151109d0_201107</strain>
        <strain evidence="14">RTP21484st1_H8_RTP21484_190118</strain>
    </source>
</reference>
<dbReference type="EMBL" id="VWLB01000014">
    <property type="protein sequence ID" value="KAA3928980.1"/>
    <property type="molecule type" value="Genomic_DNA"/>
</dbReference>
<dbReference type="InterPro" id="IPR013325">
    <property type="entry name" value="RNA_pol_sigma_r2"/>
</dbReference>
<dbReference type="EMBL" id="VWLX01000002">
    <property type="protein sequence ID" value="KAA3808565.1"/>
    <property type="molecule type" value="Genomic_DNA"/>
</dbReference>
<dbReference type="EMBL" id="CP041395">
    <property type="protein sequence ID" value="QDM11853.1"/>
    <property type="molecule type" value="Genomic_DNA"/>
</dbReference>
<dbReference type="InterPro" id="IPR036388">
    <property type="entry name" value="WH-like_DNA-bd_sf"/>
</dbReference>
<dbReference type="EMBL" id="VWGP01000023">
    <property type="protein sequence ID" value="KAA4529097.1"/>
    <property type="molecule type" value="Genomic_DNA"/>
</dbReference>
<dbReference type="Proteomes" id="UP000365824">
    <property type="component" value="Unassembled WGS sequence"/>
</dbReference>
<dbReference type="InterPro" id="IPR013324">
    <property type="entry name" value="RNA_pol_sigma_r3/r4-like"/>
</dbReference>
<dbReference type="InterPro" id="IPR013249">
    <property type="entry name" value="RNA_pol_sigma70_r4_t2"/>
</dbReference>
<evidence type="ECO:0000256" key="2">
    <source>
        <dbReference type="ARBA" id="ARBA00023015"/>
    </source>
</evidence>
<evidence type="ECO:0000313" key="17">
    <source>
        <dbReference type="Proteomes" id="UP000286031"/>
    </source>
</evidence>
<dbReference type="InterPro" id="IPR039425">
    <property type="entry name" value="RNA_pol_sigma-70-like"/>
</dbReference>
<evidence type="ECO:0000313" key="23">
    <source>
        <dbReference type="Proteomes" id="UP000460135"/>
    </source>
</evidence>
<evidence type="ECO:0000259" key="5">
    <source>
        <dbReference type="Pfam" id="PF04542"/>
    </source>
</evidence>
<dbReference type="AlphaFoldDB" id="A0A139L6K5"/>
<proteinExistence type="inferred from homology"/>
<dbReference type="GeneID" id="29454061"/>
<evidence type="ECO:0000313" key="22">
    <source>
        <dbReference type="Proteomes" id="UP000435985"/>
    </source>
</evidence>
<dbReference type="Gene3D" id="1.10.10.10">
    <property type="entry name" value="Winged helix-like DNA-binding domain superfamily/Winged helix DNA-binding domain"/>
    <property type="match status" value="1"/>
</dbReference>
<dbReference type="GO" id="GO:0016987">
    <property type="term" value="F:sigma factor activity"/>
    <property type="evidence" value="ECO:0007669"/>
    <property type="project" value="UniProtKB-KW"/>
</dbReference>
<dbReference type="Pfam" id="PF08281">
    <property type="entry name" value="Sigma70_r4_2"/>
    <property type="match status" value="1"/>
</dbReference>
<evidence type="ECO:0000313" key="21">
    <source>
        <dbReference type="Proteomes" id="UP000375690"/>
    </source>
</evidence>
<keyword evidence="2" id="KW-0805">Transcription regulation</keyword>
<accession>A0A139L6K5</accession>
<evidence type="ECO:0000313" key="12">
    <source>
        <dbReference type="EMBL" id="KAB1325492.1"/>
    </source>
</evidence>
<gene>
    <name evidence="16" type="ORF">DWV35_14900</name>
    <name evidence="15" type="ORF">DYI28_25845</name>
    <name evidence="12" type="ORF">F3B53_14360</name>
    <name evidence="10" type="ORF">F3B85_22780</name>
    <name evidence="11" type="ORF">F3B98_12440</name>
    <name evidence="9" type="ORF">F3D71_07655</name>
    <name evidence="8" type="ORF">F3F25_10220</name>
    <name evidence="7" type="ORF">F3F51_04130</name>
    <name evidence="13" type="ORF">PO240_01115</name>
    <name evidence="14" type="ORF">PQ628_20440</name>
</gene>
<dbReference type="PANTHER" id="PTHR43133:SF46">
    <property type="entry name" value="RNA POLYMERASE SIGMA-70 FACTOR ECF SUBFAMILY"/>
    <property type="match status" value="1"/>
</dbReference>
<reference evidence="18" key="1">
    <citation type="journal article" date="2018" name="J. Anim. Genet.">
        <title>Acquired interbacterial defense systems protect against interspecies antagonism in the human gut microbiome.</title>
        <authorList>
            <person name="Ross B.D."/>
            <person name="Verster A.J."/>
            <person name="Radey M.C."/>
            <person name="Schmidtke D.T."/>
            <person name="Pope C.E."/>
            <person name="Hoffman L.R."/>
            <person name="Hajjar A."/>
            <person name="Peterson S.B."/>
            <person name="Borenstein E."/>
            <person name="Mougous J."/>
        </authorList>
    </citation>
    <scope>NUCLEOTIDE SEQUENCE [LARGE SCALE GENOMIC DNA]</scope>
    <source>
        <strain evidence="18">3725 D1 iv</strain>
    </source>
</reference>
<evidence type="ECO:0000313" key="10">
    <source>
        <dbReference type="EMBL" id="KAA4529097.1"/>
    </source>
</evidence>
<protein>
    <submittedName>
        <fullName evidence="10">RNA polymerase sigma-70 factor</fullName>
    </submittedName>
</protein>